<dbReference type="InterPro" id="IPR024047">
    <property type="entry name" value="MM3350-like_sf"/>
</dbReference>
<proteinExistence type="predicted"/>
<dbReference type="SUPFAM" id="SSF159941">
    <property type="entry name" value="MM3350-like"/>
    <property type="match status" value="1"/>
</dbReference>
<dbReference type="PANTHER" id="PTHR41878">
    <property type="entry name" value="LEXA REPRESSOR-RELATED"/>
    <property type="match status" value="1"/>
</dbReference>
<feature type="domain" description="Plasmid pRiA4b Orf3-like" evidence="1">
    <location>
        <begin position="9"/>
        <end position="189"/>
    </location>
</feature>
<dbReference type="InterPro" id="IPR012912">
    <property type="entry name" value="Plasmid_pRiA4b_Orf3-like"/>
</dbReference>
<gene>
    <name evidence="2" type="ORF">GU243_21955</name>
</gene>
<evidence type="ECO:0000259" key="1">
    <source>
        <dbReference type="Pfam" id="PF07929"/>
    </source>
</evidence>
<dbReference type="Gene3D" id="3.10.290.30">
    <property type="entry name" value="MM3350-like"/>
    <property type="match status" value="1"/>
</dbReference>
<name>A0A6P1NRW5_9MICC</name>
<sequence>MQRSGTVPAFDLRISITDTEPLIWRRLHVPMTLTVPEFHLAVQAAFGWENSHLYAVRGVDRAGKAREIAGPDDATEDLDAEPASGVVLSELLDVQTPGTALEYEYDFGDSWTHHVEVLGAADLPAGELMCVDGANRGPVEDSGGPHGYRRLLQIVADPEHPEHSDTKYWISGVTGEYGSHFAPATFDRQAANGKLRLLSLQWWPQPLSDEERDAVLLPVRWLLENAAPDGLELTKDGYLKPAMVKRAMDELGWSDPVMGKGNRETHARPVLELRLHLIDWKLLRKVKGRLVLTPRGKRCLERPAELWDYLGDAVGRQEHDAVRLATRIHTDWHLSGIAPASGRRVEAIRGAMLAAGFVTRSGHPIPDEWVSDINQVVRRNLKCLHLMAPKVDHRGRSLLTDGGVKFLLAVRAAGKSG</sequence>
<accession>A0A6P1NRW5</accession>
<organism evidence="2 3">
    <name type="scientific">Pseudarthrobacter psychrotolerans</name>
    <dbReference type="NCBI Taxonomy" id="2697569"/>
    <lineage>
        <taxon>Bacteria</taxon>
        <taxon>Bacillati</taxon>
        <taxon>Actinomycetota</taxon>
        <taxon>Actinomycetes</taxon>
        <taxon>Micrococcales</taxon>
        <taxon>Micrococcaceae</taxon>
        <taxon>Pseudarthrobacter</taxon>
    </lineage>
</organism>
<dbReference type="Pfam" id="PF07929">
    <property type="entry name" value="PRiA4_ORF3"/>
    <property type="match status" value="1"/>
</dbReference>
<dbReference type="Proteomes" id="UP000464186">
    <property type="component" value="Chromosome"/>
</dbReference>
<evidence type="ECO:0000313" key="2">
    <source>
        <dbReference type="EMBL" id="QHK21888.1"/>
    </source>
</evidence>
<dbReference type="PANTHER" id="PTHR41878:SF1">
    <property type="entry name" value="TNPR PROTEIN"/>
    <property type="match status" value="1"/>
</dbReference>
<dbReference type="EMBL" id="CP047898">
    <property type="protein sequence ID" value="QHK21888.1"/>
    <property type="molecule type" value="Genomic_DNA"/>
</dbReference>
<protein>
    <recommendedName>
        <fullName evidence="1">Plasmid pRiA4b Orf3-like domain-containing protein</fullName>
    </recommendedName>
</protein>
<evidence type="ECO:0000313" key="3">
    <source>
        <dbReference type="Proteomes" id="UP000464186"/>
    </source>
</evidence>
<dbReference type="KEGG" id="psey:GU243_21955"/>
<keyword evidence="3" id="KW-1185">Reference proteome</keyword>
<dbReference type="AlphaFoldDB" id="A0A6P1NRW5"/>
<reference evidence="2 3" key="1">
    <citation type="submission" date="2020-01" db="EMBL/GenBank/DDBJ databases">
        <title>Pseudarthrobacter psychrotolerans sp. nov., isolated from antarctic soil.</title>
        <authorList>
            <person name="Shin Y."/>
            <person name="Park W."/>
        </authorList>
    </citation>
    <scope>NUCLEOTIDE SEQUENCE [LARGE SCALE GENOMIC DNA]</scope>
    <source>
        <strain evidence="2 3">YJ56</strain>
    </source>
</reference>